<dbReference type="Proteomes" id="UP000005808">
    <property type="component" value="Unassembled WGS sequence"/>
</dbReference>
<comment type="similarity">
    <text evidence="1">Belongs to the cysteine dioxygenase family.</text>
</comment>
<evidence type="ECO:0000256" key="5">
    <source>
        <dbReference type="ARBA" id="ARBA00023004"/>
    </source>
</evidence>
<keyword evidence="3 8" id="KW-0223">Dioxygenase</keyword>
<feature type="binding site" evidence="7">
    <location>
        <position position="115"/>
    </location>
    <ligand>
        <name>Fe cation</name>
        <dbReference type="ChEBI" id="CHEBI:24875"/>
        <note>catalytic</note>
    </ligand>
</feature>
<keyword evidence="5 7" id="KW-0408">Iron</keyword>
<dbReference type="PATRIC" id="fig|1127483.3.peg.605"/>
<protein>
    <submittedName>
        <fullName evidence="8">Putative cysteine dioxygenase type I</fullName>
    </submittedName>
</protein>
<feature type="binding site" evidence="7">
    <location>
        <position position="113"/>
    </location>
    <ligand>
        <name>Fe cation</name>
        <dbReference type="ChEBI" id="CHEBI:24875"/>
        <note>catalytic</note>
    </ligand>
</feature>
<dbReference type="RefSeq" id="WP_006156426.1">
    <property type="nucleotide sequence ID" value="NZ_AHJE01000007.1"/>
</dbReference>
<evidence type="ECO:0000256" key="1">
    <source>
        <dbReference type="ARBA" id="ARBA00006622"/>
    </source>
</evidence>
<accession>H1RZ68</accession>
<dbReference type="Gene3D" id="2.60.120.10">
    <property type="entry name" value="Jelly Rolls"/>
    <property type="match status" value="1"/>
</dbReference>
<comment type="caution">
    <text evidence="8">The sequence shown here is derived from an EMBL/GenBank/DDBJ whole genome shotgun (WGS) entry which is preliminary data.</text>
</comment>
<evidence type="ECO:0000256" key="2">
    <source>
        <dbReference type="ARBA" id="ARBA00022723"/>
    </source>
</evidence>
<dbReference type="CDD" id="cd10548">
    <property type="entry name" value="cupin_CDO"/>
    <property type="match status" value="1"/>
</dbReference>
<dbReference type="InterPro" id="IPR014710">
    <property type="entry name" value="RmlC-like_jellyroll"/>
</dbReference>
<feature type="cross-link" description="3'-(S-cysteinyl)-tyrosine (Cys-Tyr)" evidence="6">
    <location>
        <begin position="119"/>
        <end position="182"/>
    </location>
</feature>
<dbReference type="InterPro" id="IPR011051">
    <property type="entry name" value="RmlC_Cupin_sf"/>
</dbReference>
<dbReference type="GO" id="GO:0019448">
    <property type="term" value="P:L-cysteine catabolic process"/>
    <property type="evidence" value="ECO:0007669"/>
    <property type="project" value="TreeGrafter"/>
</dbReference>
<dbReference type="GO" id="GO:0017172">
    <property type="term" value="F:cysteine dioxygenase activity"/>
    <property type="evidence" value="ECO:0007669"/>
    <property type="project" value="TreeGrafter"/>
</dbReference>
<dbReference type="AlphaFoldDB" id="H1RZ68"/>
<keyword evidence="4" id="KW-0560">Oxidoreductase</keyword>
<keyword evidence="2 7" id="KW-0479">Metal-binding</keyword>
<dbReference type="GO" id="GO:0008198">
    <property type="term" value="F:ferrous iron binding"/>
    <property type="evidence" value="ECO:0007669"/>
    <property type="project" value="TreeGrafter"/>
</dbReference>
<feature type="binding site" evidence="7">
    <location>
        <position position="166"/>
    </location>
    <ligand>
        <name>Fe cation</name>
        <dbReference type="ChEBI" id="CHEBI:24875"/>
        <note>catalytic</note>
    </ligand>
</feature>
<evidence type="ECO:0000256" key="4">
    <source>
        <dbReference type="ARBA" id="ARBA00023002"/>
    </source>
</evidence>
<sequence length="200" mass="21358">MATQQAAVTDIASHARSASVLGTLEAAGGQPDLDLFGPLSHGMSSAFAAGARMVAQGIEASLPDAATLLALLPESLREGSAQGYVRHLVHADPLARFSAMLIVWRPGQHSPVHGHQTWCAYRVLRGTLHERHYRWDAQERLAHPCGEVTRTVGNTFSVPAGLRHIHALGNDSDEIAVSLHIYGVDQEHICSGVNLLVDAA</sequence>
<evidence type="ECO:0000256" key="7">
    <source>
        <dbReference type="PIRSR" id="PIRSR610300-51"/>
    </source>
</evidence>
<keyword evidence="6" id="KW-0883">Thioether bond</keyword>
<evidence type="ECO:0000256" key="6">
    <source>
        <dbReference type="PIRSR" id="PIRSR610300-50"/>
    </source>
</evidence>
<reference evidence="8 9" key="1">
    <citation type="journal article" date="2012" name="J. Bacteriol.">
        <title>De Novo Genome Project of Cupriavidus basilensis OR16.</title>
        <authorList>
            <person name="Cserhati M."/>
            <person name="Kriszt B."/>
            <person name="Szoboszlay S."/>
            <person name="Toth A."/>
            <person name="Szabo I."/>
            <person name="Tancsics A."/>
            <person name="Nagy I."/>
            <person name="Horvath B."/>
            <person name="Nagy I."/>
            <person name="Kukolya J."/>
        </authorList>
    </citation>
    <scope>NUCLEOTIDE SEQUENCE [LARGE SCALE GENOMIC DNA]</scope>
    <source>
        <strain evidence="8 9">OR16</strain>
    </source>
</reference>
<gene>
    <name evidence="8" type="ORF">OR16_02972</name>
</gene>
<organism evidence="8 9">
    <name type="scientific">Cupriavidus basilensis OR16</name>
    <dbReference type="NCBI Taxonomy" id="1127483"/>
    <lineage>
        <taxon>Bacteria</taxon>
        <taxon>Pseudomonadati</taxon>
        <taxon>Pseudomonadota</taxon>
        <taxon>Betaproteobacteria</taxon>
        <taxon>Burkholderiales</taxon>
        <taxon>Burkholderiaceae</taxon>
        <taxon>Cupriavidus</taxon>
    </lineage>
</organism>
<dbReference type="EMBL" id="AHJE01000007">
    <property type="protein sequence ID" value="EHP44441.1"/>
    <property type="molecule type" value="Genomic_DNA"/>
</dbReference>
<dbReference type="PANTHER" id="PTHR12918:SF1">
    <property type="entry name" value="CYSTEINE DIOXYGENASE TYPE 1"/>
    <property type="match status" value="1"/>
</dbReference>
<evidence type="ECO:0000313" key="8">
    <source>
        <dbReference type="EMBL" id="EHP44441.1"/>
    </source>
</evidence>
<dbReference type="SUPFAM" id="SSF51182">
    <property type="entry name" value="RmlC-like cupins"/>
    <property type="match status" value="1"/>
</dbReference>
<dbReference type="Pfam" id="PF05995">
    <property type="entry name" value="CDO_I"/>
    <property type="match status" value="1"/>
</dbReference>
<dbReference type="OrthoDB" id="7059163at2"/>
<dbReference type="PANTHER" id="PTHR12918">
    <property type="entry name" value="CYSTEINE DIOXYGENASE"/>
    <property type="match status" value="1"/>
</dbReference>
<evidence type="ECO:0000313" key="9">
    <source>
        <dbReference type="Proteomes" id="UP000005808"/>
    </source>
</evidence>
<name>H1RZ68_9BURK</name>
<dbReference type="InterPro" id="IPR010300">
    <property type="entry name" value="CDO_1"/>
</dbReference>
<evidence type="ECO:0000256" key="3">
    <source>
        <dbReference type="ARBA" id="ARBA00022964"/>
    </source>
</evidence>
<proteinExistence type="inferred from homology"/>